<dbReference type="Pfam" id="PF01965">
    <property type="entry name" value="DJ-1_PfpI"/>
    <property type="match status" value="1"/>
</dbReference>
<accession>A0A3B0W729</accession>
<dbReference type="PANTHER" id="PTHR43130:SF11">
    <property type="entry name" value="TRANSCRIPTIONAL REGULATORY PROTEIN"/>
    <property type="match status" value="1"/>
</dbReference>
<evidence type="ECO:0000256" key="3">
    <source>
        <dbReference type="ARBA" id="ARBA00023163"/>
    </source>
</evidence>
<evidence type="ECO:0000256" key="1">
    <source>
        <dbReference type="ARBA" id="ARBA00023015"/>
    </source>
</evidence>
<evidence type="ECO:0000259" key="4">
    <source>
        <dbReference type="PROSITE" id="PS01124"/>
    </source>
</evidence>
<dbReference type="CDD" id="cd03138">
    <property type="entry name" value="GATase1_AraC_2"/>
    <property type="match status" value="1"/>
</dbReference>
<sequence>MNKSKTEKIRVAILALDDVPVTTVTGPHDVFAQVGVQWQMVNHVQPDPRFEVEIITPDGLPVRAFNDVIITPHRAMADSHPDLITIPGVLNIEQAVAKYGRVIEWLQEQHAQGILLAAICTGSMLLAETGLLNGKIATTHWGWVDLFRKRYPEVWLKPDELITDAGDLFCSGAFNSFLDLSIYLVEKLCGRETASHCAKVLIHDIGRSSQAPYTTFCQQRDHGDAMIIELQNILERNFSHPVDFNRMAKKHGMGRRTLERRFKKATGNTPLEYLQRVRVEQAKTLLESGHRSFDEISFHVGYEDSGFLRKLFAKHAGLLPSEYRARFSRKPLKKFKAGKSSLESSHEKQ</sequence>
<feature type="domain" description="HTH araC/xylS-type" evidence="4">
    <location>
        <begin position="228"/>
        <end position="326"/>
    </location>
</feature>
<dbReference type="InterPro" id="IPR018060">
    <property type="entry name" value="HTH_AraC"/>
</dbReference>
<dbReference type="InterPro" id="IPR052158">
    <property type="entry name" value="INH-QAR"/>
</dbReference>
<dbReference type="GO" id="GO:0043565">
    <property type="term" value="F:sequence-specific DNA binding"/>
    <property type="evidence" value="ECO:0007669"/>
    <property type="project" value="InterPro"/>
</dbReference>
<dbReference type="PROSITE" id="PS01124">
    <property type="entry name" value="HTH_ARAC_FAMILY_2"/>
    <property type="match status" value="1"/>
</dbReference>
<dbReference type="SUPFAM" id="SSF46689">
    <property type="entry name" value="Homeodomain-like"/>
    <property type="match status" value="2"/>
</dbReference>
<dbReference type="InterPro" id="IPR029062">
    <property type="entry name" value="Class_I_gatase-like"/>
</dbReference>
<dbReference type="PANTHER" id="PTHR43130">
    <property type="entry name" value="ARAC-FAMILY TRANSCRIPTIONAL REGULATOR"/>
    <property type="match status" value="1"/>
</dbReference>
<dbReference type="InterPro" id="IPR002818">
    <property type="entry name" value="DJ-1/PfpI"/>
</dbReference>
<keyword evidence="3" id="KW-0804">Transcription</keyword>
<dbReference type="Gene3D" id="3.40.50.880">
    <property type="match status" value="1"/>
</dbReference>
<evidence type="ECO:0000313" key="5">
    <source>
        <dbReference type="EMBL" id="VAW39484.1"/>
    </source>
</evidence>
<protein>
    <submittedName>
        <fullName evidence="5">Transcriptional regulator, AraC family</fullName>
    </submittedName>
</protein>
<dbReference type="EMBL" id="UOEY01000075">
    <property type="protein sequence ID" value="VAW39484.1"/>
    <property type="molecule type" value="Genomic_DNA"/>
</dbReference>
<dbReference type="GO" id="GO:0003700">
    <property type="term" value="F:DNA-binding transcription factor activity"/>
    <property type="evidence" value="ECO:0007669"/>
    <property type="project" value="InterPro"/>
</dbReference>
<dbReference type="PROSITE" id="PS00041">
    <property type="entry name" value="HTH_ARAC_FAMILY_1"/>
    <property type="match status" value="1"/>
</dbReference>
<evidence type="ECO:0000256" key="2">
    <source>
        <dbReference type="ARBA" id="ARBA00023125"/>
    </source>
</evidence>
<reference evidence="5" key="1">
    <citation type="submission" date="2018-06" db="EMBL/GenBank/DDBJ databases">
        <authorList>
            <person name="Zhirakovskaya E."/>
        </authorList>
    </citation>
    <scope>NUCLEOTIDE SEQUENCE</scope>
</reference>
<gene>
    <name evidence="5" type="ORF">MNBD_DELTA04-348</name>
</gene>
<dbReference type="Gene3D" id="1.10.10.60">
    <property type="entry name" value="Homeodomain-like"/>
    <property type="match status" value="1"/>
</dbReference>
<proteinExistence type="predicted"/>
<dbReference type="AlphaFoldDB" id="A0A3B0W729"/>
<organism evidence="5">
    <name type="scientific">hydrothermal vent metagenome</name>
    <dbReference type="NCBI Taxonomy" id="652676"/>
    <lineage>
        <taxon>unclassified sequences</taxon>
        <taxon>metagenomes</taxon>
        <taxon>ecological metagenomes</taxon>
    </lineage>
</organism>
<dbReference type="SMART" id="SM00342">
    <property type="entry name" value="HTH_ARAC"/>
    <property type="match status" value="1"/>
</dbReference>
<dbReference type="InterPro" id="IPR018062">
    <property type="entry name" value="HTH_AraC-typ_CS"/>
</dbReference>
<dbReference type="Pfam" id="PF12833">
    <property type="entry name" value="HTH_18"/>
    <property type="match status" value="1"/>
</dbReference>
<dbReference type="InterPro" id="IPR009057">
    <property type="entry name" value="Homeodomain-like_sf"/>
</dbReference>
<name>A0A3B0W729_9ZZZZ</name>
<keyword evidence="2" id="KW-0238">DNA-binding</keyword>
<dbReference type="SUPFAM" id="SSF52317">
    <property type="entry name" value="Class I glutamine amidotransferase-like"/>
    <property type="match status" value="1"/>
</dbReference>
<keyword evidence="1" id="KW-0805">Transcription regulation</keyword>